<dbReference type="SUPFAM" id="SSF56317">
    <property type="entry name" value="Carbon-nitrogen hydrolase"/>
    <property type="match status" value="1"/>
</dbReference>
<protein>
    <submittedName>
        <fullName evidence="4">Carbon-nitrogen hydrolase family protein</fullName>
    </submittedName>
</protein>
<name>A0A9E6ZKE0_ALIAG</name>
<dbReference type="Pfam" id="PF00795">
    <property type="entry name" value="CN_hydrolase"/>
    <property type="match status" value="1"/>
</dbReference>
<accession>A0A9E6ZKE0</accession>
<dbReference type="CDD" id="cd07197">
    <property type="entry name" value="nitrilase"/>
    <property type="match status" value="1"/>
</dbReference>
<dbReference type="Gene3D" id="3.60.110.10">
    <property type="entry name" value="Carbon-nitrogen hydrolase"/>
    <property type="match status" value="1"/>
</dbReference>
<proteinExistence type="inferred from homology"/>
<dbReference type="GO" id="GO:0016811">
    <property type="term" value="F:hydrolase activity, acting on carbon-nitrogen (but not peptide) bonds, in linear amides"/>
    <property type="evidence" value="ECO:0007669"/>
    <property type="project" value="TreeGrafter"/>
</dbReference>
<feature type="domain" description="CN hydrolase" evidence="3">
    <location>
        <begin position="2"/>
        <end position="244"/>
    </location>
</feature>
<reference evidence="5" key="1">
    <citation type="journal article" date="2022" name="G3 (Bethesda)">
        <title>Unveiling the complete genome sequence of Alicyclobacillus acidoterrestris DSM 3922T, a taint-producing strain.</title>
        <authorList>
            <person name="Leonardo I.C."/>
            <person name="Barreto Crespo M.T."/>
            <person name="Gaspar F.B."/>
        </authorList>
    </citation>
    <scope>NUCLEOTIDE SEQUENCE [LARGE SCALE GENOMIC DNA]</scope>
    <source>
        <strain evidence="5">DSM 3922</strain>
    </source>
</reference>
<sequence length="274" mass="30691">MMKLALVQDAPVLGDVEATLARMQDIVRSTCRDNSVDLVVFPELFITGYLPEHWSSVPTAEEELGWLVRLQSMAAACDVWLIVGHPSYRVRVTDEAKRPVLTNAASVISPDGVVGTYAKVHLFGDEGKTFVAGRSWPVWRSPWGKIAVQICYDIEFPESARMAGLQDADLLVNISANMVPYGSYHRIYARARAMENTMFVACLNRTGMENEIDFCGESCVVHPDSSWLLQADSEPGVFVVDVPLHERRNLDECVQYVKRRQPHAYKPLVESSLF</sequence>
<keyword evidence="2 4" id="KW-0378">Hydrolase</keyword>
<dbReference type="EMBL" id="CP080467">
    <property type="protein sequence ID" value="UNO48476.1"/>
    <property type="molecule type" value="Genomic_DNA"/>
</dbReference>
<dbReference type="KEGG" id="aaco:K1I37_17720"/>
<comment type="similarity">
    <text evidence="1">Belongs to the carbon-nitrogen hydrolase superfamily. NIT1/NIT2 family.</text>
</comment>
<organism evidence="4 5">
    <name type="scientific">Alicyclobacillus acidoterrestris (strain ATCC 49025 / DSM 3922 / CIP 106132 / NCIMB 13137 / GD3B)</name>
    <dbReference type="NCBI Taxonomy" id="1356854"/>
    <lineage>
        <taxon>Bacteria</taxon>
        <taxon>Bacillati</taxon>
        <taxon>Bacillota</taxon>
        <taxon>Bacilli</taxon>
        <taxon>Bacillales</taxon>
        <taxon>Alicyclobacillaceae</taxon>
        <taxon>Alicyclobacillus</taxon>
    </lineage>
</organism>
<dbReference type="PROSITE" id="PS50263">
    <property type="entry name" value="CN_HYDROLASE"/>
    <property type="match status" value="1"/>
</dbReference>
<dbReference type="PANTHER" id="PTHR43674:SF16">
    <property type="entry name" value="CARBON-NITROGEN FAMILY, PUTATIVE (AFU_ORTHOLOGUE AFUA_5G02350)-RELATED"/>
    <property type="match status" value="1"/>
</dbReference>
<evidence type="ECO:0000313" key="4">
    <source>
        <dbReference type="EMBL" id="UNO48476.1"/>
    </source>
</evidence>
<dbReference type="InterPro" id="IPR001110">
    <property type="entry name" value="UPF0012_CS"/>
</dbReference>
<dbReference type="AlphaFoldDB" id="A0A9E6ZKE0"/>
<dbReference type="InterPro" id="IPR050345">
    <property type="entry name" value="Aliph_Amidase/BUP"/>
</dbReference>
<keyword evidence="5" id="KW-1185">Reference proteome</keyword>
<evidence type="ECO:0000259" key="3">
    <source>
        <dbReference type="PROSITE" id="PS50263"/>
    </source>
</evidence>
<dbReference type="InterPro" id="IPR003010">
    <property type="entry name" value="C-N_Hydrolase"/>
</dbReference>
<dbReference type="Proteomes" id="UP000829401">
    <property type="component" value="Chromosome"/>
</dbReference>
<dbReference type="PROSITE" id="PS01227">
    <property type="entry name" value="UPF0012"/>
    <property type="match status" value="1"/>
</dbReference>
<dbReference type="InterPro" id="IPR036526">
    <property type="entry name" value="C-N_Hydrolase_sf"/>
</dbReference>
<gene>
    <name evidence="4" type="ORF">K1I37_17720</name>
</gene>
<evidence type="ECO:0000256" key="2">
    <source>
        <dbReference type="ARBA" id="ARBA00022801"/>
    </source>
</evidence>
<evidence type="ECO:0000256" key="1">
    <source>
        <dbReference type="ARBA" id="ARBA00010613"/>
    </source>
</evidence>
<evidence type="ECO:0000313" key="5">
    <source>
        <dbReference type="Proteomes" id="UP000829401"/>
    </source>
</evidence>
<dbReference type="PANTHER" id="PTHR43674">
    <property type="entry name" value="NITRILASE C965.09-RELATED"/>
    <property type="match status" value="1"/>
</dbReference>